<feature type="domain" description="Endonuclease/exonuclease/phosphatase" evidence="1">
    <location>
        <begin position="135"/>
        <end position="248"/>
    </location>
</feature>
<reference evidence="2" key="1">
    <citation type="journal article" date="2020" name="Cell">
        <title>Large-Scale Comparative Analyses of Tick Genomes Elucidate Their Genetic Diversity and Vector Capacities.</title>
        <authorList>
            <consortium name="Tick Genome and Microbiome Consortium (TIGMIC)"/>
            <person name="Jia N."/>
            <person name="Wang J."/>
            <person name="Shi W."/>
            <person name="Du L."/>
            <person name="Sun Y."/>
            <person name="Zhan W."/>
            <person name="Jiang J.F."/>
            <person name="Wang Q."/>
            <person name="Zhang B."/>
            <person name="Ji P."/>
            <person name="Bell-Sakyi L."/>
            <person name="Cui X.M."/>
            <person name="Yuan T.T."/>
            <person name="Jiang B.G."/>
            <person name="Yang W.F."/>
            <person name="Lam T.T."/>
            <person name="Chang Q.C."/>
            <person name="Ding S.J."/>
            <person name="Wang X.J."/>
            <person name="Zhu J.G."/>
            <person name="Ruan X.D."/>
            <person name="Zhao L."/>
            <person name="Wei J.T."/>
            <person name="Ye R.Z."/>
            <person name="Que T.C."/>
            <person name="Du C.H."/>
            <person name="Zhou Y.H."/>
            <person name="Cheng J.X."/>
            <person name="Dai P.F."/>
            <person name="Guo W.B."/>
            <person name="Han X.H."/>
            <person name="Huang E.J."/>
            <person name="Li L.F."/>
            <person name="Wei W."/>
            <person name="Gao Y.C."/>
            <person name="Liu J.Z."/>
            <person name="Shao H.Z."/>
            <person name="Wang X."/>
            <person name="Wang C.C."/>
            <person name="Yang T.C."/>
            <person name="Huo Q.B."/>
            <person name="Li W."/>
            <person name="Chen H.Y."/>
            <person name="Chen S.E."/>
            <person name="Zhou L.G."/>
            <person name="Ni X.B."/>
            <person name="Tian J.H."/>
            <person name="Sheng Y."/>
            <person name="Liu T."/>
            <person name="Pan Y.S."/>
            <person name="Xia L.Y."/>
            <person name="Li J."/>
            <person name="Zhao F."/>
            <person name="Cao W.C."/>
        </authorList>
    </citation>
    <scope>NUCLEOTIDE SEQUENCE</scope>
    <source>
        <strain evidence="2">Rsan-2018</strain>
    </source>
</reference>
<evidence type="ECO:0000259" key="1">
    <source>
        <dbReference type="Pfam" id="PF14529"/>
    </source>
</evidence>
<accession>A0A9D4PU34</accession>
<dbReference type="Gene3D" id="3.60.10.10">
    <property type="entry name" value="Endonuclease/exonuclease/phosphatase"/>
    <property type="match status" value="1"/>
</dbReference>
<dbReference type="InterPro" id="IPR036691">
    <property type="entry name" value="Endo/exonu/phosph_ase_sf"/>
</dbReference>
<organism evidence="2 3">
    <name type="scientific">Rhipicephalus sanguineus</name>
    <name type="common">Brown dog tick</name>
    <name type="synonym">Ixodes sanguineus</name>
    <dbReference type="NCBI Taxonomy" id="34632"/>
    <lineage>
        <taxon>Eukaryota</taxon>
        <taxon>Metazoa</taxon>
        <taxon>Ecdysozoa</taxon>
        <taxon>Arthropoda</taxon>
        <taxon>Chelicerata</taxon>
        <taxon>Arachnida</taxon>
        <taxon>Acari</taxon>
        <taxon>Parasitiformes</taxon>
        <taxon>Ixodida</taxon>
        <taxon>Ixodoidea</taxon>
        <taxon>Ixodidae</taxon>
        <taxon>Rhipicephalinae</taxon>
        <taxon>Rhipicephalus</taxon>
        <taxon>Rhipicephalus</taxon>
    </lineage>
</organism>
<dbReference type="GO" id="GO:0003824">
    <property type="term" value="F:catalytic activity"/>
    <property type="evidence" value="ECO:0007669"/>
    <property type="project" value="InterPro"/>
</dbReference>
<dbReference type="Pfam" id="PF14529">
    <property type="entry name" value="Exo_endo_phos_2"/>
    <property type="match status" value="1"/>
</dbReference>
<dbReference type="VEuPathDB" id="VectorBase:RSAN_040282"/>
<evidence type="ECO:0000313" key="2">
    <source>
        <dbReference type="EMBL" id="KAH7955616.1"/>
    </source>
</evidence>
<dbReference type="SUPFAM" id="SSF56219">
    <property type="entry name" value="DNase I-like"/>
    <property type="match status" value="1"/>
</dbReference>
<name>A0A9D4PU34_RHISA</name>
<sequence length="301" mass="33758">MAAMNNALANLSNLISKIQDEARKDREPLVQLTGMKSRGKPYSRPSVEYGEQPKQGLLNQHITNCTTPPDIIALQEIGCSPTLTGYSVYEGLGQSKVATLVAKAVTAIRHDIDVTDIDHVLIEIITQKRTQESIFLLNIYSPPSQRKANFSYLLSKAEQAAGKQGLVILGDFNAWHKSWGYDRETPKGKALAREADRRRLSLIIDHTQPTRVGNSINRDSCPDLAFVKGVREARWENDGETLGSDHCILRIQIETLPIKKRHGLARLTDWEAFRKTRAESEDTEIVDIRSWSQESRRTGKG</sequence>
<dbReference type="InterPro" id="IPR005135">
    <property type="entry name" value="Endo/exonuclease/phosphatase"/>
</dbReference>
<dbReference type="Proteomes" id="UP000821837">
    <property type="component" value="Unassembled WGS sequence"/>
</dbReference>
<protein>
    <recommendedName>
        <fullName evidence="1">Endonuclease/exonuclease/phosphatase domain-containing protein</fullName>
    </recommendedName>
</protein>
<proteinExistence type="predicted"/>
<evidence type="ECO:0000313" key="3">
    <source>
        <dbReference type="Proteomes" id="UP000821837"/>
    </source>
</evidence>
<comment type="caution">
    <text evidence="2">The sequence shown here is derived from an EMBL/GenBank/DDBJ whole genome shotgun (WGS) entry which is preliminary data.</text>
</comment>
<dbReference type="AlphaFoldDB" id="A0A9D4PU34"/>
<reference evidence="2" key="2">
    <citation type="submission" date="2021-09" db="EMBL/GenBank/DDBJ databases">
        <authorList>
            <person name="Jia N."/>
            <person name="Wang J."/>
            <person name="Shi W."/>
            <person name="Du L."/>
            <person name="Sun Y."/>
            <person name="Zhan W."/>
            <person name="Jiang J."/>
            <person name="Wang Q."/>
            <person name="Zhang B."/>
            <person name="Ji P."/>
            <person name="Sakyi L.B."/>
            <person name="Cui X."/>
            <person name="Yuan T."/>
            <person name="Jiang B."/>
            <person name="Yang W."/>
            <person name="Lam T.T.-Y."/>
            <person name="Chang Q."/>
            <person name="Ding S."/>
            <person name="Wang X."/>
            <person name="Zhu J."/>
            <person name="Ruan X."/>
            <person name="Zhao L."/>
            <person name="Wei J."/>
            <person name="Que T."/>
            <person name="Du C."/>
            <person name="Cheng J."/>
            <person name="Dai P."/>
            <person name="Han X."/>
            <person name="Huang E."/>
            <person name="Gao Y."/>
            <person name="Liu J."/>
            <person name="Shao H."/>
            <person name="Ye R."/>
            <person name="Li L."/>
            <person name="Wei W."/>
            <person name="Wang X."/>
            <person name="Wang C."/>
            <person name="Huo Q."/>
            <person name="Li W."/>
            <person name="Guo W."/>
            <person name="Chen H."/>
            <person name="Chen S."/>
            <person name="Zhou L."/>
            <person name="Zhou L."/>
            <person name="Ni X."/>
            <person name="Tian J."/>
            <person name="Zhou Y."/>
            <person name="Sheng Y."/>
            <person name="Liu T."/>
            <person name="Pan Y."/>
            <person name="Xia L."/>
            <person name="Li J."/>
            <person name="Zhao F."/>
            <person name="Cao W."/>
        </authorList>
    </citation>
    <scope>NUCLEOTIDE SEQUENCE</scope>
    <source>
        <strain evidence="2">Rsan-2018</strain>
        <tissue evidence="2">Larvae</tissue>
    </source>
</reference>
<gene>
    <name evidence="2" type="ORF">HPB52_001900</name>
</gene>
<dbReference type="EMBL" id="JABSTV010001250">
    <property type="protein sequence ID" value="KAH7955616.1"/>
    <property type="molecule type" value="Genomic_DNA"/>
</dbReference>
<keyword evidence="3" id="KW-1185">Reference proteome</keyword>